<dbReference type="InterPro" id="IPR019775">
    <property type="entry name" value="WD40_repeat_CS"/>
</dbReference>
<name>A0AAE1UN23_9SOLA</name>
<evidence type="ECO:0000256" key="7">
    <source>
        <dbReference type="ARBA" id="ARBA00023274"/>
    </source>
</evidence>
<evidence type="ECO:0000256" key="6">
    <source>
        <dbReference type="ARBA" id="ARBA00023242"/>
    </source>
</evidence>
<gene>
    <name evidence="11" type="ORF">RND71_043696</name>
</gene>
<evidence type="ECO:0000256" key="8">
    <source>
        <dbReference type="ARBA" id="ARBA00032239"/>
    </source>
</evidence>
<evidence type="ECO:0000256" key="4">
    <source>
        <dbReference type="ARBA" id="ARBA00022574"/>
    </source>
</evidence>
<reference evidence="11" key="1">
    <citation type="submission" date="2023-12" db="EMBL/GenBank/DDBJ databases">
        <title>Genome assembly of Anisodus tanguticus.</title>
        <authorList>
            <person name="Wang Y.-J."/>
        </authorList>
    </citation>
    <scope>NUCLEOTIDE SEQUENCE</scope>
    <source>
        <strain evidence="11">KB-2021</strain>
        <tissue evidence="11">Leaf</tissue>
    </source>
</reference>
<evidence type="ECO:0000256" key="9">
    <source>
        <dbReference type="PROSITE-ProRule" id="PRU00221"/>
    </source>
</evidence>
<dbReference type="PANTHER" id="PTHR22851">
    <property type="entry name" value="U3 SMALL NUCLEOLAR RNA U3 SNORNA ASSOCIATED PROTEIN"/>
    <property type="match status" value="1"/>
</dbReference>
<dbReference type="SUPFAM" id="SSF50978">
    <property type="entry name" value="WD40 repeat-like"/>
    <property type="match status" value="1"/>
</dbReference>
<dbReference type="PROSITE" id="PS00678">
    <property type="entry name" value="WD_REPEATS_1"/>
    <property type="match status" value="1"/>
</dbReference>
<keyword evidence="12" id="KW-1185">Reference proteome</keyword>
<dbReference type="InterPro" id="IPR036322">
    <property type="entry name" value="WD40_repeat_dom_sf"/>
</dbReference>
<dbReference type="InterPro" id="IPR001680">
    <property type="entry name" value="WD40_rpt"/>
</dbReference>
<keyword evidence="6" id="KW-0539">Nucleus</keyword>
<dbReference type="SMART" id="SM00320">
    <property type="entry name" value="WD40"/>
    <property type="match status" value="6"/>
</dbReference>
<dbReference type="EMBL" id="JAVYJV010000088">
    <property type="protein sequence ID" value="KAK4336817.1"/>
    <property type="molecule type" value="Genomic_DNA"/>
</dbReference>
<organism evidence="11 12">
    <name type="scientific">Anisodus tanguticus</name>
    <dbReference type="NCBI Taxonomy" id="243964"/>
    <lineage>
        <taxon>Eukaryota</taxon>
        <taxon>Viridiplantae</taxon>
        <taxon>Streptophyta</taxon>
        <taxon>Embryophyta</taxon>
        <taxon>Tracheophyta</taxon>
        <taxon>Spermatophyta</taxon>
        <taxon>Magnoliopsida</taxon>
        <taxon>eudicotyledons</taxon>
        <taxon>Gunneridae</taxon>
        <taxon>Pentapetalae</taxon>
        <taxon>asterids</taxon>
        <taxon>lamiids</taxon>
        <taxon>Solanales</taxon>
        <taxon>Solanaceae</taxon>
        <taxon>Solanoideae</taxon>
        <taxon>Hyoscyameae</taxon>
        <taxon>Anisodus</taxon>
    </lineage>
</organism>
<dbReference type="Pfam" id="PF04158">
    <property type="entry name" value="Sof1"/>
    <property type="match status" value="1"/>
</dbReference>
<dbReference type="PROSITE" id="PS50294">
    <property type="entry name" value="WD_REPEATS_REGION"/>
    <property type="match status" value="2"/>
</dbReference>
<dbReference type="FunFam" id="2.130.10.10:FF:000132">
    <property type="entry name" value="DDB1- and CUL4-associated factor 13"/>
    <property type="match status" value="1"/>
</dbReference>
<evidence type="ECO:0000256" key="5">
    <source>
        <dbReference type="ARBA" id="ARBA00022737"/>
    </source>
</evidence>
<sequence>MKVKVINRSANEFTRETNQDIHRIKRNYDPNLHPFEFAREYKRALNAVKLDKIFAKPFIGCLSGHQESVNCLLKHPTSLPTLISGSCDGKIKLWNLINKKCFLTLDAHQTLVKSICCSNQGEYFFSIGDNTIKQWKLVKANQFENLIENDVEEDEDSYFVPVNTIVSKHLLTQADHHLNKPLIMTCGEKCELWEENRSIPLTTFEWGSDTICNVKFNPVETDICVSAVGDRGIVLYDIRKSQPLKKVILKMRTNSICWNPMEGFVFTAANEDHDLHTFDMRNMTKPLIIHKDHVSAVIDVDYSPTGKEFVSGGYDKTLRIFSVDNSRSREVYHTKRMQRLNSVVWTLDNKYVISGSNEFDIRIWKSNASEKLGKLSRREEMNFRYQNKLKDKFSEFPEVKRIALHRHVPRHVYVQRKEKQAIIASMNRKERNIRAHTKPEKLKPIEEERKKSVIKEEI</sequence>
<dbReference type="PANTHER" id="PTHR22851:SF0">
    <property type="entry name" value="DDB1- AND CUL4-ASSOCIATED FACTOR 13"/>
    <property type="match status" value="1"/>
</dbReference>
<proteinExistence type="inferred from homology"/>
<dbReference type="PROSITE" id="PS50082">
    <property type="entry name" value="WD_REPEATS_2"/>
    <property type="match status" value="3"/>
</dbReference>
<feature type="repeat" description="WD" evidence="9">
    <location>
        <begin position="62"/>
        <end position="104"/>
    </location>
</feature>
<comment type="subcellular location">
    <subcellularLocation>
        <location evidence="1">Nucleus</location>
        <location evidence="1">Nucleolus</location>
    </subcellularLocation>
</comment>
<evidence type="ECO:0000256" key="2">
    <source>
        <dbReference type="ARBA" id="ARBA00005649"/>
    </source>
</evidence>
<evidence type="ECO:0000313" key="11">
    <source>
        <dbReference type="EMBL" id="KAK4336817.1"/>
    </source>
</evidence>
<feature type="repeat" description="WD" evidence="9">
    <location>
        <begin position="333"/>
        <end position="374"/>
    </location>
</feature>
<dbReference type="Proteomes" id="UP001291623">
    <property type="component" value="Unassembled WGS sequence"/>
</dbReference>
<comment type="caution">
    <text evidence="11">The sequence shown here is derived from an EMBL/GenBank/DDBJ whole genome shotgun (WGS) entry which is preliminary data.</text>
</comment>
<dbReference type="InterPro" id="IPR051733">
    <property type="entry name" value="WD_repeat_DCAF13/WDSOF1"/>
</dbReference>
<evidence type="ECO:0000313" key="12">
    <source>
        <dbReference type="Proteomes" id="UP001291623"/>
    </source>
</evidence>
<dbReference type="InterPro" id="IPR015943">
    <property type="entry name" value="WD40/YVTN_repeat-like_dom_sf"/>
</dbReference>
<accession>A0AAE1UN23</accession>
<protein>
    <recommendedName>
        <fullName evidence="3">DDB1- and CUL4-associated factor 13</fullName>
    </recommendedName>
    <alternativeName>
        <fullName evidence="8">WD repeat and SOF domain-containing protein 1</fullName>
    </alternativeName>
</protein>
<keyword evidence="7" id="KW-0687">Ribonucleoprotein</keyword>
<dbReference type="GO" id="GO:0032040">
    <property type="term" value="C:small-subunit processome"/>
    <property type="evidence" value="ECO:0007669"/>
    <property type="project" value="TreeGrafter"/>
</dbReference>
<keyword evidence="5" id="KW-0677">Repeat</keyword>
<dbReference type="AlphaFoldDB" id="A0AAE1UN23"/>
<dbReference type="InterPro" id="IPR007287">
    <property type="entry name" value="Sof1"/>
</dbReference>
<dbReference type="Pfam" id="PF00400">
    <property type="entry name" value="WD40"/>
    <property type="match status" value="4"/>
</dbReference>
<dbReference type="Gene3D" id="2.130.10.10">
    <property type="entry name" value="YVTN repeat-like/Quinoprotein amine dehydrogenase"/>
    <property type="match status" value="2"/>
</dbReference>
<dbReference type="GO" id="GO:0000462">
    <property type="term" value="P:maturation of SSU-rRNA from tricistronic rRNA transcript (SSU-rRNA, 5.8S rRNA, LSU-rRNA)"/>
    <property type="evidence" value="ECO:0007669"/>
    <property type="project" value="TreeGrafter"/>
</dbReference>
<keyword evidence="4 9" id="KW-0853">WD repeat</keyword>
<evidence type="ECO:0000256" key="3">
    <source>
        <dbReference type="ARBA" id="ARBA00021762"/>
    </source>
</evidence>
<comment type="similarity">
    <text evidence="2">Belongs to the WD repeat DCAF13/WDSOF1 family.</text>
</comment>
<feature type="repeat" description="WD" evidence="9">
    <location>
        <begin position="290"/>
        <end position="331"/>
    </location>
</feature>
<evidence type="ECO:0000259" key="10">
    <source>
        <dbReference type="Pfam" id="PF04158"/>
    </source>
</evidence>
<evidence type="ECO:0000256" key="1">
    <source>
        <dbReference type="ARBA" id="ARBA00004604"/>
    </source>
</evidence>
<feature type="domain" description="Sof1-like protein" evidence="10">
    <location>
        <begin position="366"/>
        <end position="453"/>
    </location>
</feature>